<organism evidence="1 2">
    <name type="scientific">Veillonella atypica ACS-134-V-Col7a</name>
    <dbReference type="NCBI Taxonomy" id="866778"/>
    <lineage>
        <taxon>Bacteria</taxon>
        <taxon>Bacillati</taxon>
        <taxon>Bacillota</taxon>
        <taxon>Negativicutes</taxon>
        <taxon>Veillonellales</taxon>
        <taxon>Veillonellaceae</taxon>
        <taxon>Veillonella</taxon>
    </lineage>
</organism>
<sequence length="40" mass="4616">MMVNWPLWCFSRNVIIYLLSILCMVKAAYALCEHDLGLSP</sequence>
<proteinExistence type="predicted"/>
<dbReference type="AlphaFoldDB" id="E1L9Q2"/>
<name>E1L9Q2_9FIRM</name>
<protein>
    <submittedName>
        <fullName evidence="1">Uncharacterized protein</fullName>
    </submittedName>
</protein>
<dbReference type="Proteomes" id="UP000005942">
    <property type="component" value="Unassembled WGS sequence"/>
</dbReference>
<evidence type="ECO:0000313" key="2">
    <source>
        <dbReference type="Proteomes" id="UP000005942"/>
    </source>
</evidence>
<reference evidence="1 2" key="1">
    <citation type="submission" date="2010-08" db="EMBL/GenBank/DDBJ databases">
        <authorList>
            <person name="Durkin A.S."/>
            <person name="Madupu R."/>
            <person name="Torralba M."/>
            <person name="Gillis M."/>
            <person name="Methe B."/>
            <person name="Sutton G."/>
            <person name="Nelson K.E."/>
        </authorList>
    </citation>
    <scope>NUCLEOTIDE SEQUENCE [LARGE SCALE GENOMIC DNA]</scope>
    <source>
        <strain evidence="1 2">ACS-134-V-Col7a</strain>
    </source>
</reference>
<accession>E1L9Q2</accession>
<evidence type="ECO:0000313" key="1">
    <source>
        <dbReference type="EMBL" id="EFL58657.1"/>
    </source>
</evidence>
<comment type="caution">
    <text evidence="1">The sequence shown here is derived from an EMBL/GenBank/DDBJ whole genome shotgun (WGS) entry which is preliminary data.</text>
</comment>
<gene>
    <name evidence="1" type="ORF">HMPREF9684_1515</name>
</gene>
<dbReference type="EMBL" id="AEDS01000010">
    <property type="protein sequence ID" value="EFL58657.1"/>
    <property type="molecule type" value="Genomic_DNA"/>
</dbReference>